<dbReference type="Proteomes" id="UP000011116">
    <property type="component" value="Chromosome 7H"/>
</dbReference>
<evidence type="ECO:0000313" key="3">
    <source>
        <dbReference type="EnsemblPlants" id="HORVU.MOREX.r3.7HG0721660.1"/>
    </source>
</evidence>
<accession>A0A8I6YHE7</accession>
<evidence type="ECO:0000256" key="1">
    <source>
        <dbReference type="SAM" id="MobiDB-lite"/>
    </source>
</evidence>
<gene>
    <name evidence="3" type="primary">LOC123409773</name>
</gene>
<dbReference type="Gramene" id="HORVU.MOREX.r2.7HG0598500.1">
    <property type="protein sequence ID" value="HORVU.MOREX.r2.7HG0598500.1"/>
    <property type="gene ID" value="HORVU.MOREX.r2.7HG0598500"/>
</dbReference>
<reference evidence="3" key="2">
    <citation type="submission" date="2020-10" db="EMBL/GenBank/DDBJ databases">
        <authorList>
            <person name="Scholz U."/>
            <person name="Mascher M."/>
            <person name="Fiebig A."/>
        </authorList>
    </citation>
    <scope>NUCLEOTIDE SEQUENCE [LARGE SCALE GENOMIC DNA]</scope>
    <source>
        <strain evidence="3">cv. Morex</strain>
    </source>
</reference>
<keyword evidence="2" id="KW-1133">Transmembrane helix</keyword>
<dbReference type="Gramene" id="HORVU.MOREX.r3.7HG0721660.1">
    <property type="protein sequence ID" value="HORVU.MOREX.r3.7HG0721660.1"/>
    <property type="gene ID" value="HORVU.MOREX.r3.7HG0721660"/>
</dbReference>
<evidence type="ECO:0000256" key="2">
    <source>
        <dbReference type="SAM" id="Phobius"/>
    </source>
</evidence>
<keyword evidence="4" id="KW-1185">Reference proteome</keyword>
<proteinExistence type="predicted"/>
<reference evidence="4" key="1">
    <citation type="journal article" date="2012" name="Nature">
        <title>A physical, genetic and functional sequence assembly of the barley genome.</title>
        <authorList>
            <consortium name="The International Barley Genome Sequencing Consortium"/>
            <person name="Mayer K.F."/>
            <person name="Waugh R."/>
            <person name="Brown J.W."/>
            <person name="Schulman A."/>
            <person name="Langridge P."/>
            <person name="Platzer M."/>
            <person name="Fincher G.B."/>
            <person name="Muehlbauer G.J."/>
            <person name="Sato K."/>
            <person name="Close T.J."/>
            <person name="Wise R.P."/>
            <person name="Stein N."/>
        </authorList>
    </citation>
    <scope>NUCLEOTIDE SEQUENCE [LARGE SCALE GENOMIC DNA]</scope>
    <source>
        <strain evidence="4">cv. Morex</strain>
    </source>
</reference>
<dbReference type="PANTHER" id="PTHR33625">
    <property type="entry name" value="OS08G0179900 PROTEIN"/>
    <property type="match status" value="1"/>
</dbReference>
<dbReference type="PANTHER" id="PTHR33625:SF4">
    <property type="entry name" value="OS08G0179900 PROTEIN"/>
    <property type="match status" value="1"/>
</dbReference>
<evidence type="ECO:0000313" key="4">
    <source>
        <dbReference type="Proteomes" id="UP000011116"/>
    </source>
</evidence>
<feature type="transmembrane region" description="Helical" evidence="2">
    <location>
        <begin position="367"/>
        <end position="386"/>
    </location>
</feature>
<keyword evidence="2" id="KW-0472">Membrane</keyword>
<sequence length="389" mass="42115">MILSTFSPYRLPSVLTQNTLKIIFYHIAHHPTLAQHERSLTRPTQEKHRAFLANCPPIFSDDANEREREERRGETPPREEREPSAMGGGVMRTAAKVGLAGGAAAAAGRFRNVAPSFATAPAAEAAAAAPLLSAAGEVPAVAPAGSQWASWEVDDWEFADWRSESATSEADVAVVGGPRLVFAPPSREEAEEATAELREAIDRVYFPETPVEAVKEHDQELSKLGADALIPAMPGHVVQAFTLLKSSPEAQSVVASLASDKNVWDAVLKNERVMEFYRSHQQTLINTFPEGTDSTDSVESPEKFEEASTEYALPTASPFSDFVDNAKKTMIEMVDNITNFFQDLFHNPAEAEAGPGSSSKKHSFAEMAAGGSFMALAMAVILVVLFKRA</sequence>
<name>A0A8I6YHE7_HORVV</name>
<protein>
    <submittedName>
        <fullName evidence="3">Uncharacterized protein</fullName>
    </submittedName>
</protein>
<reference evidence="3" key="3">
    <citation type="submission" date="2022-01" db="UniProtKB">
        <authorList>
            <consortium name="EnsemblPlants"/>
        </authorList>
    </citation>
    <scope>IDENTIFICATION</scope>
    <source>
        <strain evidence="3">subsp. vulgare</strain>
    </source>
</reference>
<feature type="region of interest" description="Disordered" evidence="1">
    <location>
        <begin position="56"/>
        <end position="87"/>
    </location>
</feature>
<keyword evidence="2" id="KW-0812">Transmembrane</keyword>
<dbReference type="RefSeq" id="XP_044958577.1">
    <property type="nucleotide sequence ID" value="XM_045102642.1"/>
</dbReference>
<dbReference type="OrthoDB" id="659599at2759"/>
<dbReference type="AlphaFoldDB" id="A0A8I6YHE7"/>
<dbReference type="GeneID" id="123409773"/>
<dbReference type="EnsemblPlants" id="HORVU.MOREX.r3.7HG0721660.1">
    <property type="protein sequence ID" value="HORVU.MOREX.r3.7HG0721660.1"/>
    <property type="gene ID" value="HORVU.MOREX.r3.7HG0721660"/>
</dbReference>
<organism evidence="3 4">
    <name type="scientific">Hordeum vulgare subsp. vulgare</name>
    <name type="common">Domesticated barley</name>
    <dbReference type="NCBI Taxonomy" id="112509"/>
    <lineage>
        <taxon>Eukaryota</taxon>
        <taxon>Viridiplantae</taxon>
        <taxon>Streptophyta</taxon>
        <taxon>Embryophyta</taxon>
        <taxon>Tracheophyta</taxon>
        <taxon>Spermatophyta</taxon>
        <taxon>Magnoliopsida</taxon>
        <taxon>Liliopsida</taxon>
        <taxon>Poales</taxon>
        <taxon>Poaceae</taxon>
        <taxon>BOP clade</taxon>
        <taxon>Pooideae</taxon>
        <taxon>Triticodae</taxon>
        <taxon>Triticeae</taxon>
        <taxon>Hordeinae</taxon>
        <taxon>Hordeum</taxon>
    </lineage>
</organism>
<dbReference type="KEGG" id="hvg:123409773"/>
<feature type="compositionally biased region" description="Basic and acidic residues" evidence="1">
    <location>
        <begin position="63"/>
        <end position="83"/>
    </location>
</feature>